<sequence>MSNSLFDDNGMYHSDFKGTQRSCYRGMKVRVYRNLNKPQYYSILALEGPDKRKVVGYAKSVKIIDVKFIVSAKSRARVLNEKSRNVHAFCEGFLNDIYSEQIQFTSPKIEVSYNPYFQGYFFKTSDKSEVEPFAKSLVLQHSCGYI</sequence>
<dbReference type="Proteomes" id="UP000622604">
    <property type="component" value="Unassembled WGS sequence"/>
</dbReference>
<organism evidence="1 2">
    <name type="scientific">Paraglaciecola chathamensis</name>
    <dbReference type="NCBI Taxonomy" id="368405"/>
    <lineage>
        <taxon>Bacteria</taxon>
        <taxon>Pseudomonadati</taxon>
        <taxon>Pseudomonadota</taxon>
        <taxon>Gammaproteobacteria</taxon>
        <taxon>Alteromonadales</taxon>
        <taxon>Alteromonadaceae</taxon>
        <taxon>Paraglaciecola</taxon>
    </lineage>
</organism>
<accession>A0A8H9IF45</accession>
<gene>
    <name evidence="1" type="ORF">GCM10011274_40030</name>
</gene>
<dbReference type="RefSeq" id="WP_013755082.1">
    <property type="nucleotide sequence ID" value="NZ_BMZC01000014.1"/>
</dbReference>
<evidence type="ECO:0000313" key="1">
    <source>
        <dbReference type="EMBL" id="GGZ77851.1"/>
    </source>
</evidence>
<dbReference type="EMBL" id="BMZC01000014">
    <property type="protein sequence ID" value="GGZ77851.1"/>
    <property type="molecule type" value="Genomic_DNA"/>
</dbReference>
<evidence type="ECO:0000313" key="2">
    <source>
        <dbReference type="Proteomes" id="UP000622604"/>
    </source>
</evidence>
<reference evidence="1" key="1">
    <citation type="journal article" date="2014" name="Int. J. Syst. Evol. Microbiol.">
        <title>Complete genome sequence of Corynebacterium casei LMG S-19264T (=DSM 44701T), isolated from a smear-ripened cheese.</title>
        <authorList>
            <consortium name="US DOE Joint Genome Institute (JGI-PGF)"/>
            <person name="Walter F."/>
            <person name="Albersmeier A."/>
            <person name="Kalinowski J."/>
            <person name="Ruckert C."/>
        </authorList>
    </citation>
    <scope>NUCLEOTIDE SEQUENCE</scope>
    <source>
        <strain evidence="1">KCTC 32337</strain>
    </source>
</reference>
<comment type="caution">
    <text evidence="1">The sequence shown here is derived from an EMBL/GenBank/DDBJ whole genome shotgun (WGS) entry which is preliminary data.</text>
</comment>
<dbReference type="AlphaFoldDB" id="A0A8H9IF45"/>
<dbReference type="InterPro" id="IPR058002">
    <property type="entry name" value="Gp82"/>
</dbReference>
<name>A0A8H9IF45_9ALTE</name>
<proteinExistence type="predicted"/>
<protein>
    <submittedName>
        <fullName evidence="1">Uncharacterized protein</fullName>
    </submittedName>
</protein>
<reference evidence="1" key="2">
    <citation type="submission" date="2020-09" db="EMBL/GenBank/DDBJ databases">
        <authorList>
            <person name="Sun Q."/>
            <person name="Kim S."/>
        </authorList>
    </citation>
    <scope>NUCLEOTIDE SEQUENCE</scope>
    <source>
        <strain evidence="1">KCTC 32337</strain>
    </source>
</reference>
<dbReference type="Pfam" id="PF25735">
    <property type="entry name" value="Phage_L5_gp82"/>
    <property type="match status" value="1"/>
</dbReference>